<evidence type="ECO:0000259" key="1">
    <source>
        <dbReference type="PROSITE" id="PS50011"/>
    </source>
</evidence>
<sequence length="587" mass="67324">MTSLLLDPQIYAFSYETGMPPSDEIPMRLVPPPTLKKKLRDAREYRPRLCRYFIPIDKLEQLVEPASVTAELKTLFPDLTNEQICQYAHLICSKSKRLFTILLVWCPERHYNITIIDLLNEDVNDSNLPLSRAELVNTDLANPYHRPFTLSTNGHSQCQLRDHTGCGIRAFAWWDETDIQELSLGQWIALAPVFKAIPDKILHLDLDAAVVLPFVDEQDQEDVMKGGYSEVWRARIHPAHQQLLAARDGEEPFLAIKRLLPQNNEREVFERERKMLTLLTLRIKHKHLVRLLATYTTAGKHHFLFLYAKYNLRTYWKKHSPKPEWDRRTCLWVLRQMTGLASGLNIIHNFETPRLLGSDVPSDGATQQRPSLKSKRLKVLDQEQRFGRHGDIKPENILWIDYGDDIDPKGDLQIADLGLGRFHRLETRSRVDPRTIGGSATYMPPEIDLQQNVSRAYDIWSLGCVFLEFITWLLDGSEGVEAFAGARSAPAYDAVVVDDTFYSILSASAGENAELRSGVNTWVAHLRRNPRCSDMVHALLDLVLNRMLRVKPEDRIRSKPLEAELEKILSKAENTDTFILEGRPRVG</sequence>
<accession>A0A1L7XSZ3</accession>
<dbReference type="STRING" id="576137.A0A1L7XSZ3"/>
<dbReference type="Pfam" id="PF00069">
    <property type="entry name" value="Pkinase"/>
    <property type="match status" value="1"/>
</dbReference>
<dbReference type="AlphaFoldDB" id="A0A1L7XSZ3"/>
<dbReference type="PANTHER" id="PTHR24359:SF1">
    <property type="entry name" value="INHIBITOR OF NUCLEAR FACTOR KAPPA-B KINASE EPSILON SUBUNIT HOMOLOG 1-RELATED"/>
    <property type="match status" value="1"/>
</dbReference>
<dbReference type="InterPro" id="IPR011009">
    <property type="entry name" value="Kinase-like_dom_sf"/>
</dbReference>
<keyword evidence="3" id="KW-1185">Reference proteome</keyword>
<dbReference type="GO" id="GO:0004674">
    <property type="term" value="F:protein serine/threonine kinase activity"/>
    <property type="evidence" value="ECO:0007669"/>
    <property type="project" value="TreeGrafter"/>
</dbReference>
<organism evidence="2 3">
    <name type="scientific">Phialocephala subalpina</name>
    <dbReference type="NCBI Taxonomy" id="576137"/>
    <lineage>
        <taxon>Eukaryota</taxon>
        <taxon>Fungi</taxon>
        <taxon>Dikarya</taxon>
        <taxon>Ascomycota</taxon>
        <taxon>Pezizomycotina</taxon>
        <taxon>Leotiomycetes</taxon>
        <taxon>Helotiales</taxon>
        <taxon>Mollisiaceae</taxon>
        <taxon>Phialocephala</taxon>
        <taxon>Phialocephala fortinii species complex</taxon>
    </lineage>
</organism>
<dbReference type="EMBL" id="FJOG01000051">
    <property type="protein sequence ID" value="CZR68129.1"/>
    <property type="molecule type" value="Genomic_DNA"/>
</dbReference>
<dbReference type="PANTHER" id="PTHR24359">
    <property type="entry name" value="SERINE/THREONINE-PROTEIN KINASE SBK1"/>
    <property type="match status" value="1"/>
</dbReference>
<dbReference type="GO" id="GO:0005524">
    <property type="term" value="F:ATP binding"/>
    <property type="evidence" value="ECO:0007669"/>
    <property type="project" value="InterPro"/>
</dbReference>
<dbReference type="OrthoDB" id="1046782at2759"/>
<gene>
    <name evidence="2" type="ORF">PAC_18028</name>
</gene>
<proteinExistence type="predicted"/>
<dbReference type="InterPro" id="IPR000719">
    <property type="entry name" value="Prot_kinase_dom"/>
</dbReference>
<evidence type="ECO:0000313" key="2">
    <source>
        <dbReference type="EMBL" id="CZR68129.1"/>
    </source>
</evidence>
<dbReference type="PROSITE" id="PS50011">
    <property type="entry name" value="PROTEIN_KINASE_DOM"/>
    <property type="match status" value="1"/>
</dbReference>
<protein>
    <recommendedName>
        <fullName evidence="1">Protein kinase domain-containing protein</fullName>
    </recommendedName>
</protein>
<dbReference type="SMART" id="SM00220">
    <property type="entry name" value="S_TKc"/>
    <property type="match status" value="1"/>
</dbReference>
<dbReference type="Gene3D" id="3.30.200.20">
    <property type="entry name" value="Phosphorylase Kinase, domain 1"/>
    <property type="match status" value="1"/>
</dbReference>
<evidence type="ECO:0000313" key="3">
    <source>
        <dbReference type="Proteomes" id="UP000184330"/>
    </source>
</evidence>
<reference evidence="2 3" key="1">
    <citation type="submission" date="2016-03" db="EMBL/GenBank/DDBJ databases">
        <authorList>
            <person name="Ploux O."/>
        </authorList>
    </citation>
    <scope>NUCLEOTIDE SEQUENCE [LARGE SCALE GENOMIC DNA]</scope>
    <source>
        <strain evidence="2 3">UAMH 11012</strain>
    </source>
</reference>
<feature type="domain" description="Protein kinase" evidence="1">
    <location>
        <begin position="217"/>
        <end position="569"/>
    </location>
</feature>
<dbReference type="Proteomes" id="UP000184330">
    <property type="component" value="Unassembled WGS sequence"/>
</dbReference>
<dbReference type="SUPFAM" id="SSF56112">
    <property type="entry name" value="Protein kinase-like (PK-like)"/>
    <property type="match status" value="1"/>
</dbReference>
<dbReference type="Gene3D" id="1.10.510.10">
    <property type="entry name" value="Transferase(Phosphotransferase) domain 1"/>
    <property type="match status" value="1"/>
</dbReference>
<name>A0A1L7XSZ3_9HELO</name>